<dbReference type="SUPFAM" id="SSF47413">
    <property type="entry name" value="lambda repressor-like DNA-binding domains"/>
    <property type="match status" value="1"/>
</dbReference>
<reference evidence="4" key="1">
    <citation type="journal article" date="2019" name="Int. J. Syst. Evol. Microbiol.">
        <title>The Global Catalogue of Microorganisms (GCM) 10K type strain sequencing project: providing services to taxonomists for standard genome sequencing and annotation.</title>
        <authorList>
            <consortium name="The Broad Institute Genomics Platform"/>
            <consortium name="The Broad Institute Genome Sequencing Center for Infectious Disease"/>
            <person name="Wu L."/>
            <person name="Ma J."/>
        </authorList>
    </citation>
    <scope>NUCLEOTIDE SEQUENCE [LARGE SCALE GENOMIC DNA]</scope>
    <source>
        <strain evidence="4">CECT 7297</strain>
    </source>
</reference>
<dbReference type="InterPro" id="IPR010982">
    <property type="entry name" value="Lambda_DNA-bd_dom_sf"/>
</dbReference>
<gene>
    <name evidence="3" type="ORF">ACFOZ5_01875</name>
</gene>
<dbReference type="RefSeq" id="WP_379885028.1">
    <property type="nucleotide sequence ID" value="NZ_JBHSDI010000001.1"/>
</dbReference>
<name>A0ABV8QFE4_9GAMM</name>
<dbReference type="InterPro" id="IPR001387">
    <property type="entry name" value="Cro/C1-type_HTH"/>
</dbReference>
<proteinExistence type="predicted"/>
<dbReference type="EMBL" id="JBHSDI010000001">
    <property type="protein sequence ID" value="MFC4257774.1"/>
    <property type="molecule type" value="Genomic_DNA"/>
</dbReference>
<dbReference type="Proteomes" id="UP001595798">
    <property type="component" value="Unassembled WGS sequence"/>
</dbReference>
<feature type="compositionally biased region" description="Basic and acidic residues" evidence="1">
    <location>
        <begin position="87"/>
        <end position="98"/>
    </location>
</feature>
<dbReference type="SMART" id="SM00530">
    <property type="entry name" value="HTH_XRE"/>
    <property type="match status" value="1"/>
</dbReference>
<sequence>MPSLLEQLKHRRLALGLKQHDMMLRVGMSRQQYQRLESRGNPRLDTLELVAEGLNSDLMLIPREKRSEVMAILDDRSPATGDTASSRPEEKPLSDDPWHGLLGDTDE</sequence>
<dbReference type="Pfam" id="PF01381">
    <property type="entry name" value="HTH_3"/>
    <property type="match status" value="1"/>
</dbReference>
<evidence type="ECO:0000259" key="2">
    <source>
        <dbReference type="PROSITE" id="PS50943"/>
    </source>
</evidence>
<feature type="domain" description="HTH cro/C1-type" evidence="2">
    <location>
        <begin position="8"/>
        <end position="61"/>
    </location>
</feature>
<organism evidence="3 4">
    <name type="scientific">Marinobacter lacisalsi</name>
    <dbReference type="NCBI Taxonomy" id="475979"/>
    <lineage>
        <taxon>Bacteria</taxon>
        <taxon>Pseudomonadati</taxon>
        <taxon>Pseudomonadota</taxon>
        <taxon>Gammaproteobacteria</taxon>
        <taxon>Pseudomonadales</taxon>
        <taxon>Marinobacteraceae</taxon>
        <taxon>Marinobacter</taxon>
    </lineage>
</organism>
<feature type="region of interest" description="Disordered" evidence="1">
    <location>
        <begin position="73"/>
        <end position="107"/>
    </location>
</feature>
<evidence type="ECO:0000256" key="1">
    <source>
        <dbReference type="SAM" id="MobiDB-lite"/>
    </source>
</evidence>
<accession>A0ABV8QFE4</accession>
<dbReference type="CDD" id="cd00093">
    <property type="entry name" value="HTH_XRE"/>
    <property type="match status" value="1"/>
</dbReference>
<comment type="caution">
    <text evidence="3">The sequence shown here is derived from an EMBL/GenBank/DDBJ whole genome shotgun (WGS) entry which is preliminary data.</text>
</comment>
<protein>
    <submittedName>
        <fullName evidence="3">Helix-turn-helix domain-containing protein</fullName>
    </submittedName>
</protein>
<evidence type="ECO:0000313" key="3">
    <source>
        <dbReference type="EMBL" id="MFC4257774.1"/>
    </source>
</evidence>
<keyword evidence="4" id="KW-1185">Reference proteome</keyword>
<dbReference type="PROSITE" id="PS50943">
    <property type="entry name" value="HTH_CROC1"/>
    <property type="match status" value="1"/>
</dbReference>
<dbReference type="Gene3D" id="1.10.260.40">
    <property type="entry name" value="lambda repressor-like DNA-binding domains"/>
    <property type="match status" value="1"/>
</dbReference>
<evidence type="ECO:0000313" key="4">
    <source>
        <dbReference type="Proteomes" id="UP001595798"/>
    </source>
</evidence>